<dbReference type="Proteomes" id="UP000594001">
    <property type="component" value="Chromosome"/>
</dbReference>
<dbReference type="PROSITE" id="PS51257">
    <property type="entry name" value="PROKAR_LIPOPROTEIN"/>
    <property type="match status" value="1"/>
</dbReference>
<evidence type="ECO:0000256" key="1">
    <source>
        <dbReference type="SAM" id="Phobius"/>
    </source>
</evidence>
<feature type="transmembrane region" description="Helical" evidence="1">
    <location>
        <begin position="45"/>
        <end position="62"/>
    </location>
</feature>
<evidence type="ECO:0008006" key="4">
    <source>
        <dbReference type="Google" id="ProtNLM"/>
    </source>
</evidence>
<evidence type="ECO:0000313" key="3">
    <source>
        <dbReference type="Proteomes" id="UP000594001"/>
    </source>
</evidence>
<keyword evidence="3" id="KW-1185">Reference proteome</keyword>
<dbReference type="SUPFAM" id="SSF81343">
    <property type="entry name" value="Fumarate reductase respiratory complex transmembrane subunits"/>
    <property type="match status" value="1"/>
</dbReference>
<feature type="transmembrane region" description="Helical" evidence="1">
    <location>
        <begin position="12"/>
        <end position="33"/>
    </location>
</feature>
<accession>A0A7L9RTX5</accession>
<dbReference type="RefSeq" id="WP_350331625.1">
    <property type="nucleotide sequence ID" value="NZ_CP054719.1"/>
</dbReference>
<dbReference type="KEGG" id="pbal:CPBP_00848"/>
<protein>
    <recommendedName>
        <fullName evidence="4">Succinate dehydrogenase hydrophobic membrane anchor subunit</fullName>
    </recommendedName>
</protein>
<dbReference type="AlphaFoldDB" id="A0A7L9RTX5"/>
<reference evidence="2 3" key="1">
    <citation type="submission" date="2020-06" db="EMBL/GenBank/DDBJ databases">
        <title>The endosymbiont of the kinetoplastid Bodo saltans is a Paracaedibacter-like alpha-proteobacterium possessing a putative toxin-antitoxin system.</title>
        <authorList>
            <person name="Midha S."/>
            <person name="Rigden D.J."/>
            <person name="Siozios S."/>
            <person name="Hurst G.D.D."/>
            <person name="Jackson A.P."/>
        </authorList>
    </citation>
    <scope>NUCLEOTIDE SEQUENCE [LARGE SCALE GENOMIC DNA]</scope>
    <source>
        <strain evidence="2">Lake Konstanz</strain>
    </source>
</reference>
<feature type="transmembrane region" description="Helical" evidence="1">
    <location>
        <begin position="83"/>
        <end position="102"/>
    </location>
</feature>
<dbReference type="GO" id="GO:0016020">
    <property type="term" value="C:membrane"/>
    <property type="evidence" value="ECO:0007669"/>
    <property type="project" value="InterPro"/>
</dbReference>
<gene>
    <name evidence="2" type="ORF">CPBP_00848</name>
</gene>
<dbReference type="EMBL" id="CP054719">
    <property type="protein sequence ID" value="QOL20070.1"/>
    <property type="molecule type" value="Genomic_DNA"/>
</dbReference>
<keyword evidence="1" id="KW-0812">Transmembrane</keyword>
<keyword evidence="1" id="KW-0472">Membrane</keyword>
<proteinExistence type="predicted"/>
<sequence length="104" mass="11760">MKLNLKAIDAHLIIRILCLPALVFVGCLLIKMTTTPDEFINFLRAYKAVGVFSLIVIMIHATQELITALEDYIPKQTTRTKGIKILVFLSLTSVVIISFTLWRI</sequence>
<name>A0A7L9RTX5_9PROT</name>
<evidence type="ECO:0000313" key="2">
    <source>
        <dbReference type="EMBL" id="QOL20070.1"/>
    </source>
</evidence>
<keyword evidence="1" id="KW-1133">Transmembrane helix</keyword>
<dbReference type="InterPro" id="IPR034804">
    <property type="entry name" value="SQR/QFR_C/D"/>
</dbReference>
<organism evidence="2 3">
    <name type="scientific">Candidatus Bodocaedibacter vickermanii</name>
    <dbReference type="NCBI Taxonomy" id="2741701"/>
    <lineage>
        <taxon>Bacteria</taxon>
        <taxon>Pseudomonadati</taxon>
        <taxon>Pseudomonadota</taxon>
        <taxon>Alphaproteobacteria</taxon>
        <taxon>Holosporales</taxon>
        <taxon>Candidatus Paracaedibacteraceae</taxon>
        <taxon>Candidatus Bodocaedibacter</taxon>
    </lineage>
</organism>